<proteinExistence type="predicted"/>
<feature type="compositionally biased region" description="Basic and acidic residues" evidence="1">
    <location>
        <begin position="34"/>
        <end position="56"/>
    </location>
</feature>
<reference evidence="2" key="1">
    <citation type="submission" date="2021-01" db="EMBL/GenBank/DDBJ databases">
        <authorList>
            <person name="Corre E."/>
            <person name="Pelletier E."/>
            <person name="Niang G."/>
            <person name="Scheremetjew M."/>
            <person name="Finn R."/>
            <person name="Kale V."/>
            <person name="Holt S."/>
            <person name="Cochrane G."/>
            <person name="Meng A."/>
            <person name="Brown T."/>
            <person name="Cohen L."/>
        </authorList>
    </citation>
    <scope>NUCLEOTIDE SEQUENCE</scope>
</reference>
<gene>
    <name evidence="2" type="ORF">NSCI0253_LOCUS47014</name>
</gene>
<feature type="region of interest" description="Disordered" evidence="1">
    <location>
        <begin position="103"/>
        <end position="137"/>
    </location>
</feature>
<feature type="region of interest" description="Disordered" evidence="1">
    <location>
        <begin position="206"/>
        <end position="251"/>
    </location>
</feature>
<sequence>MAPNSGREIYRQNMQHTGFGSDPVDVAPSQKSSVRRELLQKYRGHTDMGSHDDARTSPKRMASNAPNQITDGYLQATECFSRGNTLDAGGGSEAGTIAKWMHNSRSSPPLRRQLSPGPAKCPVGRAKSPETKPEPKCIMPVSMTDELAHKGTIATNRTHMYSTSHGLWRDLPTFTACGKSLETSGRQPSPLRNTSPRLCRTRRQMSESLDLRDTSPSPISPSKSAATLVADSRPNVRSEVSPELVEQDVAGSRTAKTAVPVLAHPIDISRRTSSKDRVLYMKQMGVNPITHEGCPPPRSPSPRKTAAQASYQRQMANSPLCRPVDVVRGTYLQDVQSHPTCSDIDDTCSLSSSLLQTARRKLDDWKASKESNSDLMEVLAAGRGGSRSHEALSDVSPRQSALSPRRWELAELHPPTSSNPANRVLERRRDYHCPIRSGGGTRLFENKIVENTCVHPVSPRSLPLSRGAAAKSRGAGGARRRVARSTPHS</sequence>
<feature type="region of interest" description="Disordered" evidence="1">
    <location>
        <begin position="1"/>
        <end position="66"/>
    </location>
</feature>
<dbReference type="EMBL" id="HBFQ01066153">
    <property type="protein sequence ID" value="CAD8872657.1"/>
    <property type="molecule type" value="Transcribed_RNA"/>
</dbReference>
<feature type="compositionally biased region" description="Low complexity" evidence="1">
    <location>
        <begin position="104"/>
        <end position="118"/>
    </location>
</feature>
<feature type="compositionally biased region" description="Low complexity" evidence="1">
    <location>
        <begin position="215"/>
        <end position="224"/>
    </location>
</feature>
<dbReference type="AlphaFoldDB" id="A0A7S1FJN7"/>
<organism evidence="2">
    <name type="scientific">Noctiluca scintillans</name>
    <name type="common">Sea sparkle</name>
    <name type="synonym">Red tide dinoflagellate</name>
    <dbReference type="NCBI Taxonomy" id="2966"/>
    <lineage>
        <taxon>Eukaryota</taxon>
        <taxon>Sar</taxon>
        <taxon>Alveolata</taxon>
        <taxon>Dinophyceae</taxon>
        <taxon>Noctilucales</taxon>
        <taxon>Noctilucaceae</taxon>
        <taxon>Noctiluca</taxon>
    </lineage>
</organism>
<name>A0A7S1FJN7_NOCSC</name>
<feature type="region of interest" description="Disordered" evidence="1">
    <location>
        <begin position="456"/>
        <end position="489"/>
    </location>
</feature>
<feature type="region of interest" description="Disordered" evidence="1">
    <location>
        <begin position="287"/>
        <end position="309"/>
    </location>
</feature>
<evidence type="ECO:0000256" key="1">
    <source>
        <dbReference type="SAM" id="MobiDB-lite"/>
    </source>
</evidence>
<accession>A0A7S1FJN7</accession>
<evidence type="ECO:0000313" key="2">
    <source>
        <dbReference type="EMBL" id="CAD8872657.1"/>
    </source>
</evidence>
<protein>
    <submittedName>
        <fullName evidence="2">Uncharacterized protein</fullName>
    </submittedName>
</protein>